<sequence length="177" mass="20238">MVKFQDIVPYMDEVREKLMKALDAFGENEKGLCEYPSGWSVTEVVEHLGKLEKMIQYQLKQMLEREPVLPSEAVEQKETDVSEILSTSGIIGKKINAPEQAMPSGILSYDEAIEKLNQVRDTTKQLITKLAERNTNELRFPHPYGFELNAAQWAHFIAIHEASHIKQLGRIREANNK</sequence>
<dbReference type="Pfam" id="PF12867">
    <property type="entry name" value="DinB_2"/>
    <property type="match status" value="1"/>
</dbReference>
<dbReference type="Gene3D" id="1.20.120.450">
    <property type="entry name" value="dinb family like domain"/>
    <property type="match status" value="1"/>
</dbReference>
<dbReference type="AlphaFoldDB" id="A0A0M1P6U2"/>
<reference evidence="3" key="1">
    <citation type="submission" date="2015-08" db="EMBL/GenBank/DDBJ databases">
        <title>Genome sequencing project for genomic taxonomy and phylogenomics of Bacillus-like bacteria.</title>
        <authorList>
            <person name="Liu B."/>
            <person name="Wang J."/>
            <person name="Zhu Y."/>
            <person name="Liu G."/>
            <person name="Chen Q."/>
            <person name="Chen Z."/>
            <person name="Lan J."/>
            <person name="Che J."/>
            <person name="Ge C."/>
            <person name="Shi H."/>
            <person name="Pan Z."/>
            <person name="Liu X."/>
        </authorList>
    </citation>
    <scope>NUCLEOTIDE SEQUENCE [LARGE SCALE GENOMIC DNA]</scope>
    <source>
        <strain evidence="3">FJAT-22460</strain>
    </source>
</reference>
<protein>
    <recommendedName>
        <fullName evidence="1">DinB-like domain-containing protein</fullName>
    </recommendedName>
</protein>
<feature type="domain" description="DinB-like" evidence="1">
    <location>
        <begin position="12"/>
        <end position="168"/>
    </location>
</feature>
<dbReference type="SUPFAM" id="SSF109854">
    <property type="entry name" value="DinB/YfiT-like putative metalloenzymes"/>
    <property type="match status" value="1"/>
</dbReference>
<dbReference type="PATRIC" id="fig|1705565.3.peg.4828"/>
<gene>
    <name evidence="2" type="ORF">AM231_13955</name>
</gene>
<dbReference type="Proteomes" id="UP000036932">
    <property type="component" value="Unassembled WGS sequence"/>
</dbReference>
<dbReference type="RefSeq" id="WP_054403078.1">
    <property type="nucleotide sequence ID" value="NZ_LIUT01000001.1"/>
</dbReference>
<dbReference type="OrthoDB" id="5464839at2"/>
<organism evidence="2 3">
    <name type="scientific">Paenibacillus solani</name>
    <dbReference type="NCBI Taxonomy" id="1705565"/>
    <lineage>
        <taxon>Bacteria</taxon>
        <taxon>Bacillati</taxon>
        <taxon>Bacillota</taxon>
        <taxon>Bacilli</taxon>
        <taxon>Bacillales</taxon>
        <taxon>Paenibacillaceae</taxon>
        <taxon>Paenibacillus</taxon>
    </lineage>
</organism>
<comment type="caution">
    <text evidence="2">The sequence shown here is derived from an EMBL/GenBank/DDBJ whole genome shotgun (WGS) entry which is preliminary data.</text>
</comment>
<evidence type="ECO:0000259" key="1">
    <source>
        <dbReference type="Pfam" id="PF12867"/>
    </source>
</evidence>
<keyword evidence="3" id="KW-1185">Reference proteome</keyword>
<evidence type="ECO:0000313" key="3">
    <source>
        <dbReference type="Proteomes" id="UP000036932"/>
    </source>
</evidence>
<evidence type="ECO:0000313" key="2">
    <source>
        <dbReference type="EMBL" id="KOR90132.1"/>
    </source>
</evidence>
<name>A0A0M1P6U2_9BACL</name>
<accession>A0A0M1P6U2</accession>
<dbReference type="EMBL" id="LIUT01000001">
    <property type="protein sequence ID" value="KOR90132.1"/>
    <property type="molecule type" value="Genomic_DNA"/>
</dbReference>
<proteinExistence type="predicted"/>
<dbReference type="InterPro" id="IPR034660">
    <property type="entry name" value="DinB/YfiT-like"/>
</dbReference>
<dbReference type="InterPro" id="IPR024775">
    <property type="entry name" value="DinB-like"/>
</dbReference>